<sequence>MVSPKPFLRKRSGISGRLMEKIHYPMRKSAAEQPSISSNISNDNQSPV</sequence>
<protein>
    <submittedName>
        <fullName evidence="2 4">Uncharacterized protein</fullName>
    </submittedName>
</protein>
<evidence type="ECO:0000256" key="1">
    <source>
        <dbReference type="SAM" id="MobiDB-lite"/>
    </source>
</evidence>
<evidence type="ECO:0000313" key="4">
    <source>
        <dbReference type="WBParaSite" id="nOo.2.0.1.t11361-RA"/>
    </source>
</evidence>
<dbReference type="Proteomes" id="UP000271087">
    <property type="component" value="Unassembled WGS sequence"/>
</dbReference>
<keyword evidence="3" id="KW-1185">Reference proteome</keyword>
<reference evidence="4" key="1">
    <citation type="submission" date="2016-06" db="UniProtKB">
        <authorList>
            <consortium name="WormBaseParasite"/>
        </authorList>
    </citation>
    <scope>IDENTIFICATION</scope>
</reference>
<evidence type="ECO:0000313" key="2">
    <source>
        <dbReference type="EMBL" id="VDM95830.1"/>
    </source>
</evidence>
<dbReference type="WBParaSite" id="nOo.2.0.1.t11361-RA">
    <property type="protein sequence ID" value="nOo.2.0.1.t11361-RA"/>
    <property type="gene ID" value="nOo.2.0.1.g11361"/>
</dbReference>
<feature type="region of interest" description="Disordered" evidence="1">
    <location>
        <begin position="1"/>
        <end position="48"/>
    </location>
</feature>
<dbReference type="EMBL" id="UYRW01007797">
    <property type="protein sequence ID" value="VDM95830.1"/>
    <property type="molecule type" value="Genomic_DNA"/>
</dbReference>
<gene>
    <name evidence="2" type="ORF">NOO_LOCUS11361</name>
</gene>
<reference evidence="2 3" key="2">
    <citation type="submission" date="2018-08" db="EMBL/GenBank/DDBJ databases">
        <authorList>
            <person name="Laetsch R D."/>
            <person name="Stevens L."/>
            <person name="Kumar S."/>
            <person name="Blaxter L. M."/>
        </authorList>
    </citation>
    <scope>NUCLEOTIDE SEQUENCE [LARGE SCALE GENOMIC DNA]</scope>
</reference>
<proteinExistence type="predicted"/>
<name>A0A182ET88_ONCOC</name>
<evidence type="ECO:0000313" key="3">
    <source>
        <dbReference type="Proteomes" id="UP000271087"/>
    </source>
</evidence>
<feature type="compositionally biased region" description="Low complexity" evidence="1">
    <location>
        <begin position="33"/>
        <end position="48"/>
    </location>
</feature>
<accession>A0A182ET88</accession>
<organism evidence="4">
    <name type="scientific">Onchocerca ochengi</name>
    <name type="common">Filarial nematode worm</name>
    <dbReference type="NCBI Taxonomy" id="42157"/>
    <lineage>
        <taxon>Eukaryota</taxon>
        <taxon>Metazoa</taxon>
        <taxon>Ecdysozoa</taxon>
        <taxon>Nematoda</taxon>
        <taxon>Chromadorea</taxon>
        <taxon>Rhabditida</taxon>
        <taxon>Spirurina</taxon>
        <taxon>Spiruromorpha</taxon>
        <taxon>Filarioidea</taxon>
        <taxon>Onchocercidae</taxon>
        <taxon>Onchocerca</taxon>
    </lineage>
</organism>
<dbReference type="STRING" id="42157.A0A182ET88"/>
<dbReference type="AlphaFoldDB" id="A0A182ET88"/>